<sequence length="206" mass="21417">MTDQPSPSSGGLSPDALGRALSDIVTFVDESGWDQPPALFALVPTATLARAQPDLVDPDDDSELSPIAQEPLPVGTEPSRTADLERILATTTWPAQVIGAALVQEILVLPPEAEADLDSAFLQVPGDPDDPTGGDAVLRASADAHPGARTARLAVGALRNGRTLALMQLRPEQGAEATGIELLTHHDLATDLRAALAHTLDHGPDS</sequence>
<accession>A0ABR7W6X8</accession>
<dbReference type="EMBL" id="JACWMS010000001">
    <property type="protein sequence ID" value="MBD1318574.1"/>
    <property type="molecule type" value="Genomic_DNA"/>
</dbReference>
<gene>
    <name evidence="2" type="ORF">IDF66_03180</name>
</gene>
<protein>
    <recommendedName>
        <fullName evidence="4">Type III secretion system (T3SS) SseB-like protein</fullName>
    </recommendedName>
</protein>
<dbReference type="RefSeq" id="WP_190265695.1">
    <property type="nucleotide sequence ID" value="NZ_BAABAD010000003.1"/>
</dbReference>
<evidence type="ECO:0000256" key="1">
    <source>
        <dbReference type="SAM" id="MobiDB-lite"/>
    </source>
</evidence>
<dbReference type="NCBIfam" id="NF040618">
    <property type="entry name" value="PPA1309_fam"/>
    <property type="match status" value="1"/>
</dbReference>
<dbReference type="Proteomes" id="UP000602395">
    <property type="component" value="Unassembled WGS sequence"/>
</dbReference>
<reference evidence="2 3" key="1">
    <citation type="submission" date="2020-09" db="EMBL/GenBank/DDBJ databases">
        <title>Novel species in genus Gordonia.</title>
        <authorList>
            <person name="Zhang G."/>
        </authorList>
    </citation>
    <scope>NUCLEOTIDE SEQUENCE [LARGE SCALE GENOMIC DNA]</scope>
    <source>
        <strain evidence="2 3">ON-33</strain>
    </source>
</reference>
<dbReference type="InterPro" id="IPR047681">
    <property type="entry name" value="PPA1309-like"/>
</dbReference>
<name>A0ABR7W6X8_9ACTN</name>
<evidence type="ECO:0000313" key="2">
    <source>
        <dbReference type="EMBL" id="MBD1318574.1"/>
    </source>
</evidence>
<comment type="caution">
    <text evidence="2">The sequence shown here is derived from an EMBL/GenBank/DDBJ whole genome shotgun (WGS) entry which is preliminary data.</text>
</comment>
<feature type="region of interest" description="Disordered" evidence="1">
    <location>
        <begin position="52"/>
        <end position="79"/>
    </location>
</feature>
<evidence type="ECO:0008006" key="4">
    <source>
        <dbReference type="Google" id="ProtNLM"/>
    </source>
</evidence>
<evidence type="ECO:0000313" key="3">
    <source>
        <dbReference type="Proteomes" id="UP000602395"/>
    </source>
</evidence>
<keyword evidence="3" id="KW-1185">Reference proteome</keyword>
<proteinExistence type="predicted"/>
<organism evidence="2 3">
    <name type="scientific">Gordonia hankookensis</name>
    <dbReference type="NCBI Taxonomy" id="589403"/>
    <lineage>
        <taxon>Bacteria</taxon>
        <taxon>Bacillati</taxon>
        <taxon>Actinomycetota</taxon>
        <taxon>Actinomycetes</taxon>
        <taxon>Mycobacteriales</taxon>
        <taxon>Gordoniaceae</taxon>
        <taxon>Gordonia</taxon>
    </lineage>
</organism>